<feature type="compositionally biased region" description="Low complexity" evidence="4">
    <location>
        <begin position="452"/>
        <end position="466"/>
    </location>
</feature>
<feature type="domain" description="Protein kinase" evidence="5">
    <location>
        <begin position="641"/>
        <end position="893"/>
    </location>
</feature>
<dbReference type="PANTHER" id="PTHR24346">
    <property type="entry name" value="MAP/MICROTUBULE AFFINITY-REGULATING KINASE"/>
    <property type="match status" value="1"/>
</dbReference>
<dbReference type="GO" id="GO:0045719">
    <property type="term" value="P:negative regulation of glycogen biosynthetic process"/>
    <property type="evidence" value="ECO:0007669"/>
    <property type="project" value="TreeGrafter"/>
</dbReference>
<dbReference type="AlphaFoldDB" id="A0A9P0IWC1"/>
<dbReference type="GO" id="GO:0005829">
    <property type="term" value="C:cytosol"/>
    <property type="evidence" value="ECO:0007669"/>
    <property type="project" value="TreeGrafter"/>
</dbReference>
<reference evidence="6" key="2">
    <citation type="submission" date="2022-10" db="EMBL/GenBank/DDBJ databases">
        <authorList>
            <consortium name="ENA_rothamsted_submissions"/>
            <consortium name="culmorum"/>
            <person name="King R."/>
        </authorList>
    </citation>
    <scope>NUCLEOTIDE SEQUENCE</scope>
</reference>
<dbReference type="SMART" id="SM00220">
    <property type="entry name" value="S_TKc"/>
    <property type="match status" value="1"/>
</dbReference>
<evidence type="ECO:0000313" key="7">
    <source>
        <dbReference type="Proteomes" id="UP001153620"/>
    </source>
</evidence>
<gene>
    <name evidence="6" type="ORF">CHIRRI_LOCUS3481</name>
</gene>
<dbReference type="GO" id="GO:0004674">
    <property type="term" value="F:protein serine/threonine kinase activity"/>
    <property type="evidence" value="ECO:0007669"/>
    <property type="project" value="TreeGrafter"/>
</dbReference>
<name>A0A9P0IWC1_9DIPT</name>
<dbReference type="CDD" id="cd00130">
    <property type="entry name" value="PAS"/>
    <property type="match status" value="1"/>
</dbReference>
<dbReference type="InterPro" id="IPR008271">
    <property type="entry name" value="Ser/Thr_kinase_AS"/>
</dbReference>
<dbReference type="InterPro" id="IPR000014">
    <property type="entry name" value="PAS"/>
</dbReference>
<feature type="compositionally biased region" description="Low complexity" evidence="4">
    <location>
        <begin position="416"/>
        <end position="432"/>
    </location>
</feature>
<dbReference type="InterPro" id="IPR011009">
    <property type="entry name" value="Kinase-like_dom_sf"/>
</dbReference>
<dbReference type="PROSITE" id="PS00107">
    <property type="entry name" value="PROTEIN_KINASE_ATP"/>
    <property type="match status" value="1"/>
</dbReference>
<dbReference type="PANTHER" id="PTHR24346:SF51">
    <property type="entry name" value="PAS DOMAIN-CONTAINING SERINE_THREONINE-PROTEIN KINASE"/>
    <property type="match status" value="1"/>
</dbReference>
<dbReference type="InterPro" id="IPR035965">
    <property type="entry name" value="PAS-like_dom_sf"/>
</dbReference>
<dbReference type="Proteomes" id="UP001153620">
    <property type="component" value="Chromosome 1"/>
</dbReference>
<dbReference type="Gene3D" id="3.30.200.20">
    <property type="entry name" value="Phosphorylase Kinase, domain 1"/>
    <property type="match status" value="1"/>
</dbReference>
<feature type="region of interest" description="Disordered" evidence="4">
    <location>
        <begin position="389"/>
        <end position="472"/>
    </location>
</feature>
<accession>A0A9P0IWC1</accession>
<dbReference type="PROSITE" id="PS00108">
    <property type="entry name" value="PROTEIN_KINASE_ST"/>
    <property type="match status" value="1"/>
</dbReference>
<keyword evidence="7" id="KW-1185">Reference proteome</keyword>
<dbReference type="FunFam" id="1.10.510.10:FF:000351">
    <property type="entry name" value="PAS domain-containing serine/threonine-protein kinase"/>
    <property type="match status" value="1"/>
</dbReference>
<dbReference type="FunFam" id="3.30.450.20:FF:000059">
    <property type="entry name" value="PAS domain containing serine/threonine kinase"/>
    <property type="match status" value="1"/>
</dbReference>
<dbReference type="Gene3D" id="1.10.510.10">
    <property type="entry name" value="Transferase(Phosphotransferase) domain 1"/>
    <property type="match status" value="1"/>
</dbReference>
<protein>
    <recommendedName>
        <fullName evidence="5">Protein kinase domain-containing protein</fullName>
    </recommendedName>
</protein>
<dbReference type="InterPro" id="IPR000719">
    <property type="entry name" value="Prot_kinase_dom"/>
</dbReference>
<feature type="compositionally biased region" description="Polar residues" evidence="4">
    <location>
        <begin position="437"/>
        <end position="450"/>
    </location>
</feature>
<dbReference type="PROSITE" id="PS50011">
    <property type="entry name" value="PROTEIN_KINASE_DOM"/>
    <property type="match status" value="1"/>
</dbReference>
<dbReference type="EMBL" id="OU895877">
    <property type="protein sequence ID" value="CAH1714562.1"/>
    <property type="molecule type" value="Genomic_DNA"/>
</dbReference>
<dbReference type="GO" id="GO:0005634">
    <property type="term" value="C:nucleus"/>
    <property type="evidence" value="ECO:0007669"/>
    <property type="project" value="TreeGrafter"/>
</dbReference>
<organism evidence="6 7">
    <name type="scientific">Chironomus riparius</name>
    <dbReference type="NCBI Taxonomy" id="315576"/>
    <lineage>
        <taxon>Eukaryota</taxon>
        <taxon>Metazoa</taxon>
        <taxon>Ecdysozoa</taxon>
        <taxon>Arthropoda</taxon>
        <taxon>Hexapoda</taxon>
        <taxon>Insecta</taxon>
        <taxon>Pterygota</taxon>
        <taxon>Neoptera</taxon>
        <taxon>Endopterygota</taxon>
        <taxon>Diptera</taxon>
        <taxon>Nematocera</taxon>
        <taxon>Chironomoidea</taxon>
        <taxon>Chironomidae</taxon>
        <taxon>Chironominae</taxon>
        <taxon>Chironomus</taxon>
    </lineage>
</organism>
<sequence>MDKIRLDGFNGLRFTPFKSKGCFTPNSATPYSCSLFNTKCGINPNKAVFTIDSKTSSILIVNKNACNLLGYSSRELCDSNVKFSNLLACKNKVHVSALAENQFNSEDGTMVLLSGKVVEMIHKNGDKIPVSLWIRHIDGHDGRCLAVAEVVERKIAQLIIDFNGIIMSGDNEALMLFQLDSLEKFVGLDITVLIPAIQLPDESPTIPKHVRKQRATGKTQDGVSFPLCLMIKHQNYTNSQNCHNNESNDEEGGYIVTIWVYSNVSGLIVLDENSIIESCNHHFSTLMFGYSQTKIIGQNIFKLIPNFGQEFEYIETRNLISPSIENEESETETDHILMSDPFMSRAQPTVIPRICPKEFKICLDFTSSSHSSLKSEGTYEKLYSENDRNVANYSTDDDTNELLTPVNEDPKDSLTSQNIEEMQQQNNSNSNSKTHTEATTPNNSNNSEHQMTTKATTNNINITTSTPDMRKRSSICMDPKLMKYQSPSSQQVNIQQFNYNYVDGKYKGEAIHADGNIIDIVYTINKHHLISSNSAIYLIWLSRDHGSLCRNHEDEEADEKQFNLTLTLNSLTSTIDNSVGGMKNNISTSCMSNATSLMTSATAGTNTLANITSSQASRPNSLSIISQCEDEQVSGEYAKNYTTLKQIGKGAYGYVKMAYRNSDRLLVISKFILKEKLCPNFMITTDEKKEIPMEIYLLSRVKHPNIVSVLDVYENDKFFQLIMEKHGSGMDLFEFIDRRPLMDEKLGCYIFRQIANAVDYLHTLNILHRDIKDENIIIDQHFHIKLIDFGSATFLQEGKMFSTFYGTTEYCSPEVLAGNKYQGPELEMWSLGVTLYVLMFFENPFLDMEDTLRAELLFPQDVSVGLENLLLRMLEKDPKFRLSMKDLLAHEWITQEIVNNFNFPSIVPCTECEANPEVYYSGQFAAYSSATALSTSHDSLSLADDSIVDVCDENDDLKCDYEDHLTRVNQNFNELNLINKDDASMSRSLQISNRSKTGGQNFRETKISSACSNVYDNFLSVHNAHYQNQSNNSSNSPISPINPLTTSKSENNIFVKNISVNSSQFNVVSLSDLSDDAQYVSAEDNGTQQWNDLSKMQVLNQLSDDKIDENSTQMSETNDEILWERHYYSRIDAFEDN</sequence>
<dbReference type="NCBIfam" id="TIGR00229">
    <property type="entry name" value="sensory_box"/>
    <property type="match status" value="1"/>
</dbReference>
<dbReference type="GO" id="GO:0035556">
    <property type="term" value="P:intracellular signal transduction"/>
    <property type="evidence" value="ECO:0007669"/>
    <property type="project" value="TreeGrafter"/>
</dbReference>
<keyword evidence="2 3" id="KW-0067">ATP-binding</keyword>
<evidence type="ECO:0000256" key="2">
    <source>
        <dbReference type="ARBA" id="ARBA00022840"/>
    </source>
</evidence>
<evidence type="ECO:0000256" key="4">
    <source>
        <dbReference type="SAM" id="MobiDB-lite"/>
    </source>
</evidence>
<evidence type="ECO:0000259" key="5">
    <source>
        <dbReference type="PROSITE" id="PS50011"/>
    </source>
</evidence>
<dbReference type="GO" id="GO:0005524">
    <property type="term" value="F:ATP binding"/>
    <property type="evidence" value="ECO:0007669"/>
    <property type="project" value="UniProtKB-UniRule"/>
</dbReference>
<proteinExistence type="predicted"/>
<feature type="binding site" evidence="3">
    <location>
        <position position="674"/>
    </location>
    <ligand>
        <name>ATP</name>
        <dbReference type="ChEBI" id="CHEBI:30616"/>
    </ligand>
</feature>
<dbReference type="SUPFAM" id="SSF56112">
    <property type="entry name" value="Protein kinase-like (PK-like)"/>
    <property type="match status" value="1"/>
</dbReference>
<dbReference type="FunFam" id="3.30.200.20:FF:000314">
    <property type="entry name" value="Serine/threonine protein kinase"/>
    <property type="match status" value="1"/>
</dbReference>
<dbReference type="SUPFAM" id="SSF55785">
    <property type="entry name" value="PYP-like sensor domain (PAS domain)"/>
    <property type="match status" value="1"/>
</dbReference>
<keyword evidence="1 3" id="KW-0547">Nucleotide-binding</keyword>
<dbReference type="Pfam" id="PF13426">
    <property type="entry name" value="PAS_9"/>
    <property type="match status" value="2"/>
</dbReference>
<reference evidence="6" key="1">
    <citation type="submission" date="2022-01" db="EMBL/GenBank/DDBJ databases">
        <authorList>
            <person name="King R."/>
        </authorList>
    </citation>
    <scope>NUCLEOTIDE SEQUENCE</scope>
</reference>
<evidence type="ECO:0000256" key="1">
    <source>
        <dbReference type="ARBA" id="ARBA00022741"/>
    </source>
</evidence>
<evidence type="ECO:0000313" key="6">
    <source>
        <dbReference type="EMBL" id="CAH1714562.1"/>
    </source>
</evidence>
<dbReference type="Gene3D" id="3.30.450.20">
    <property type="entry name" value="PAS domain"/>
    <property type="match status" value="2"/>
</dbReference>
<dbReference type="InterPro" id="IPR017441">
    <property type="entry name" value="Protein_kinase_ATP_BS"/>
</dbReference>
<dbReference type="Pfam" id="PF00069">
    <property type="entry name" value="Pkinase"/>
    <property type="match status" value="1"/>
</dbReference>
<evidence type="ECO:0000256" key="3">
    <source>
        <dbReference type="PROSITE-ProRule" id="PRU10141"/>
    </source>
</evidence>